<dbReference type="KEGG" id="cmv:CMUST_01880"/>
<accession>A0A0G3GU89</accession>
<dbReference type="OrthoDB" id="7065495at2"/>
<reference evidence="1 2" key="1">
    <citation type="journal article" date="2015" name="Genome Announc.">
        <title>Complete Genome Sequence of the Type Strain Corynebacterium mustelae DSM 45274, Isolated from Various Tissues of a Male Ferret with Lethal Sepsis.</title>
        <authorList>
            <person name="Ruckert C."/>
            <person name="Eimer J."/>
            <person name="Winkler A."/>
            <person name="Tauch A."/>
        </authorList>
    </citation>
    <scope>NUCLEOTIDE SEQUENCE [LARGE SCALE GENOMIC DNA]</scope>
    <source>
        <strain evidence="1 2">DSM 45274</strain>
    </source>
</reference>
<gene>
    <name evidence="1" type="ORF">CMUST_01880</name>
</gene>
<evidence type="ECO:0000313" key="2">
    <source>
        <dbReference type="Proteomes" id="UP000035199"/>
    </source>
</evidence>
<organism evidence="1 2">
    <name type="scientific">Corynebacterium mustelae</name>
    <dbReference type="NCBI Taxonomy" id="571915"/>
    <lineage>
        <taxon>Bacteria</taxon>
        <taxon>Bacillati</taxon>
        <taxon>Actinomycetota</taxon>
        <taxon>Actinomycetes</taxon>
        <taxon>Mycobacteriales</taxon>
        <taxon>Corynebacteriaceae</taxon>
        <taxon>Corynebacterium</taxon>
    </lineage>
</organism>
<dbReference type="EMBL" id="CP011542">
    <property type="protein sequence ID" value="AKK04721.1"/>
    <property type="molecule type" value="Genomic_DNA"/>
</dbReference>
<protein>
    <submittedName>
        <fullName evidence="1">Uncharacterized protein</fullName>
    </submittedName>
</protein>
<dbReference type="Proteomes" id="UP000035199">
    <property type="component" value="Chromosome"/>
</dbReference>
<name>A0A0G3GU89_9CORY</name>
<proteinExistence type="predicted"/>
<sequence length="1087" mass="119827">MKHNDALAKAVEIFKELHWDQADPSEVLQLEIGDAKQRKIARDGLAKGDWSRGFFDENDKYRTQSLIDVDRNMLACFAIRVGVDARRAVELAPVGRPVAQVVASRGSKYAEEVIDRTCRPDFRAWEHAFAYGAGVAMWLGTLPDFTIPAHVGYLRDWACLCADRITDYPAELLTDEPLPEKEDLKLRFYEHLVQGVQLNVPATGPFGALIPAAIDIGWLTRQQGFNLVLQALECAQRPGDRKKWSEILSETLAITTEEIAAHGELFAGLLATGEAPLVEKFGVPLIGSATGIQLGDIAMSCLFVKTGKALTAVLKALYARLEKLPENDRAELCSLISPRVIELANQRNAGVKKAATTLLSLCEVRPDTVVADTEADSLPWRSVPPLWDLPLFDAPSPGISTLAHLVETLNVFEGSTSDVRDEEFVVVAHQLLRSDSATFMRGIGRLNEYFFNQATSRILSPWEAPEWEVSVTDMRTQAVLCYAEAMPALLSTPTCVDYSISVADFCARIAEYEKAGLPVYAPDFLLAVFRLVDLKDAAMQLTSCAVGIIGIDNSPVAKNVAEVLDLLSTHEELNSRMYGEPSTKESNQNWFYYEFPKLLRTVPNLLHPKMAIKFNYQVFPRSNQERFDRLVWSPYNYSKLGHIASQAARSIKPLESAVAVNLLGAQRDQKPEVRAECRQALVDAFNRGLIEPEKLDATDLDRSNFPKNLAGFAHAMREVAEEGLLSVVWPVLDGLLVASGKSQRLFAGTAEIAALMADLAPSVAHALAVGDAPAHNGAVPGLRALARRNGKSQAVVMAREAVAALPDHEGPTAEVVDKQTAAESIDFDTQWIAGASEKPRIVDGARLSGFRLADSHTKKKTAELTLDIPGFDEPVIVNKSGWFYDIEAEAQVQCEKGGESGFLYFESGKFFFSRWRNRKDNTHAPLAVKPTKHSDFIFLVVIGCLASEYEVEWARNCVTTMMREGTFCPPETVQEATQQLVQFAEFSPARCVWLIDKNPMTAAYLWPIITASLQHAASKETPPMWTAKVLACALNHATLFAEATRRGKIPAEQWDSLSVLAQAKKKTAAKTKAQQLRDILFGSAESR</sequence>
<dbReference type="RefSeq" id="WP_047261089.1">
    <property type="nucleotide sequence ID" value="NZ_CP011542.1"/>
</dbReference>
<evidence type="ECO:0000313" key="1">
    <source>
        <dbReference type="EMBL" id="AKK04721.1"/>
    </source>
</evidence>
<dbReference type="PATRIC" id="fig|571915.4.peg.395"/>
<reference evidence="2" key="2">
    <citation type="submission" date="2015-05" db="EMBL/GenBank/DDBJ databases">
        <title>Complete genome sequence of Corynebacterium mustelae DSM 45274, isolated from various tissues of a male ferret with lethal sepsis.</title>
        <authorList>
            <person name="Ruckert C."/>
            <person name="Albersmeier A."/>
            <person name="Winkler A."/>
            <person name="Tauch A."/>
        </authorList>
    </citation>
    <scope>NUCLEOTIDE SEQUENCE [LARGE SCALE GENOMIC DNA]</scope>
    <source>
        <strain evidence="2">DSM 45274</strain>
    </source>
</reference>
<dbReference type="STRING" id="571915.CMUST_01880"/>
<keyword evidence="2" id="KW-1185">Reference proteome</keyword>
<dbReference type="AlphaFoldDB" id="A0A0G3GU89"/>